<dbReference type="PANTHER" id="PTHR21237:SF23">
    <property type="entry name" value="GRPE PROTEIN HOMOLOG, MITOCHONDRIAL"/>
    <property type="match status" value="1"/>
</dbReference>
<sequence length="159" mass="18082">MEKKDKNPEEFKKAFQECEKEREEYLNGWKRAKADFINYKKEEAERFGEFARLSNEGLISELTTVLDSFELGLAVVDSSSPAHKGMLLIRNQLEDLLRKYGLEKITVKPGESFDSTRHEAVGEVESKEKPGAVAEEVEKGYILNGKVVKPARVKLSRTT</sequence>
<dbReference type="GO" id="GO:0006457">
    <property type="term" value="P:protein folding"/>
    <property type="evidence" value="ECO:0007669"/>
    <property type="project" value="InterPro"/>
</dbReference>
<dbReference type="CDD" id="cd00446">
    <property type="entry name" value="GrpE"/>
    <property type="match status" value="1"/>
</dbReference>
<accession>A0A0G1W8T5</accession>
<comment type="function">
    <text evidence="3">Participates actively in the response to hyperosmotic and heat shock by preventing the aggregation of stress-denatured proteins, in association with DnaK and GrpE. It is the nucleotide exchange factor for DnaK and may function as a thermosensor. Unfolded proteins bind initially to DnaJ; upon interaction with the DnaJ-bound protein, DnaK hydrolyzes its bound ATP, resulting in the formation of a stable complex. GrpE releases ADP from DnaK; ATP binding to DnaK triggers the release of the substrate protein, thus completing the reaction cycle. Several rounds of ATP-dependent interactions between DnaJ, DnaK and GrpE are required for fully efficient folding.</text>
</comment>
<comment type="subcellular location">
    <subcellularLocation>
        <location evidence="3">Cytoplasm</location>
    </subcellularLocation>
</comment>
<comment type="similarity">
    <text evidence="1 3 4">Belongs to the GrpE family.</text>
</comment>
<proteinExistence type="inferred from homology"/>
<dbReference type="AlphaFoldDB" id="A0A0G1W8T5"/>
<evidence type="ECO:0000313" key="5">
    <source>
        <dbReference type="EMBL" id="KKW15128.1"/>
    </source>
</evidence>
<dbReference type="Pfam" id="PF01025">
    <property type="entry name" value="GrpE"/>
    <property type="match status" value="1"/>
</dbReference>
<evidence type="ECO:0000256" key="2">
    <source>
        <dbReference type="ARBA" id="ARBA00023186"/>
    </source>
</evidence>
<name>A0A0G1W8T5_9BACT</name>
<keyword evidence="3" id="KW-0346">Stress response</keyword>
<dbReference type="SUPFAM" id="SSF51064">
    <property type="entry name" value="Head domain of nucleotide exchange factor GrpE"/>
    <property type="match status" value="1"/>
</dbReference>
<dbReference type="InterPro" id="IPR000740">
    <property type="entry name" value="GrpE"/>
</dbReference>
<dbReference type="Gene3D" id="2.30.22.10">
    <property type="entry name" value="Head domain of nucleotide exchange factor GrpE"/>
    <property type="match status" value="1"/>
</dbReference>
<evidence type="ECO:0000256" key="1">
    <source>
        <dbReference type="ARBA" id="ARBA00009054"/>
    </source>
</evidence>
<dbReference type="STRING" id="1618665.UY55_C0002G0186"/>
<keyword evidence="3" id="KW-0963">Cytoplasm</keyword>
<dbReference type="EMBL" id="LCQK01000002">
    <property type="protein sequence ID" value="KKW15128.1"/>
    <property type="molecule type" value="Genomic_DNA"/>
</dbReference>
<dbReference type="PANTHER" id="PTHR21237">
    <property type="entry name" value="GRPE PROTEIN"/>
    <property type="match status" value="1"/>
</dbReference>
<keyword evidence="2 3" id="KW-0143">Chaperone</keyword>
<evidence type="ECO:0000256" key="3">
    <source>
        <dbReference type="HAMAP-Rule" id="MF_01151"/>
    </source>
</evidence>
<reference evidence="5 6" key="1">
    <citation type="journal article" date="2015" name="Nature">
        <title>rRNA introns, odd ribosomes, and small enigmatic genomes across a large radiation of phyla.</title>
        <authorList>
            <person name="Brown C.T."/>
            <person name="Hug L.A."/>
            <person name="Thomas B.C."/>
            <person name="Sharon I."/>
            <person name="Castelle C.J."/>
            <person name="Singh A."/>
            <person name="Wilkins M.J."/>
            <person name="Williams K.H."/>
            <person name="Banfield J.F."/>
        </authorList>
    </citation>
    <scope>NUCLEOTIDE SEQUENCE [LARGE SCALE GENOMIC DNA]</scope>
</reference>
<gene>
    <name evidence="3" type="primary">grpE</name>
    <name evidence="5" type="ORF">UY55_C0002G0186</name>
</gene>
<organism evidence="5 6">
    <name type="scientific">Candidatus Jorgensenbacteria bacterium GW2011_GWB1_50_10</name>
    <dbReference type="NCBI Taxonomy" id="1618665"/>
    <lineage>
        <taxon>Bacteria</taxon>
        <taxon>Candidatus Joergenseniibacteriota</taxon>
    </lineage>
</organism>
<dbReference type="SUPFAM" id="SSF58014">
    <property type="entry name" value="Coiled-coil domain of nucleotide exchange factor GrpE"/>
    <property type="match status" value="1"/>
</dbReference>
<dbReference type="Gene3D" id="3.90.20.20">
    <property type="match status" value="1"/>
</dbReference>
<dbReference type="Proteomes" id="UP000034224">
    <property type="component" value="Unassembled WGS sequence"/>
</dbReference>
<dbReference type="GO" id="GO:0042803">
    <property type="term" value="F:protein homodimerization activity"/>
    <property type="evidence" value="ECO:0007669"/>
    <property type="project" value="InterPro"/>
</dbReference>
<dbReference type="HAMAP" id="MF_01151">
    <property type="entry name" value="GrpE"/>
    <property type="match status" value="1"/>
</dbReference>
<dbReference type="InterPro" id="IPR013805">
    <property type="entry name" value="GrpE_CC"/>
</dbReference>
<dbReference type="GO" id="GO:0000774">
    <property type="term" value="F:adenyl-nucleotide exchange factor activity"/>
    <property type="evidence" value="ECO:0007669"/>
    <property type="project" value="InterPro"/>
</dbReference>
<dbReference type="GO" id="GO:0051087">
    <property type="term" value="F:protein-folding chaperone binding"/>
    <property type="evidence" value="ECO:0007669"/>
    <property type="project" value="InterPro"/>
</dbReference>
<evidence type="ECO:0000313" key="6">
    <source>
        <dbReference type="Proteomes" id="UP000034224"/>
    </source>
</evidence>
<dbReference type="InterPro" id="IPR009012">
    <property type="entry name" value="GrpE_head"/>
</dbReference>
<protein>
    <recommendedName>
        <fullName evidence="3">Protein GrpE</fullName>
    </recommendedName>
    <alternativeName>
        <fullName evidence="3">HSP-70 cofactor</fullName>
    </alternativeName>
</protein>
<dbReference type="GO" id="GO:0051082">
    <property type="term" value="F:unfolded protein binding"/>
    <property type="evidence" value="ECO:0007669"/>
    <property type="project" value="TreeGrafter"/>
</dbReference>
<dbReference type="GO" id="GO:0005737">
    <property type="term" value="C:cytoplasm"/>
    <property type="evidence" value="ECO:0007669"/>
    <property type="project" value="UniProtKB-SubCell"/>
</dbReference>
<dbReference type="PRINTS" id="PR00773">
    <property type="entry name" value="GRPEPROTEIN"/>
</dbReference>
<comment type="subunit">
    <text evidence="3">Homodimer.</text>
</comment>
<evidence type="ECO:0000256" key="4">
    <source>
        <dbReference type="RuleBase" id="RU004478"/>
    </source>
</evidence>
<comment type="caution">
    <text evidence="5">The sequence shown here is derived from an EMBL/GenBank/DDBJ whole genome shotgun (WGS) entry which is preliminary data.</text>
</comment>